<protein>
    <recommendedName>
        <fullName evidence="3">Roadblock/LAMTOR2 domain-containing protein</fullName>
    </recommendedName>
</protein>
<accession>A0A2A8CUR4</accession>
<dbReference type="EMBL" id="PDEQ01000009">
    <property type="protein sequence ID" value="PEN11496.1"/>
    <property type="molecule type" value="Genomic_DNA"/>
</dbReference>
<dbReference type="Proteomes" id="UP000220102">
    <property type="component" value="Unassembled WGS sequence"/>
</dbReference>
<dbReference type="AlphaFoldDB" id="A0A2A8CUR4"/>
<dbReference type="OrthoDB" id="572168at2"/>
<organism evidence="1 2">
    <name type="scientific">Longibacter salinarum</name>
    <dbReference type="NCBI Taxonomy" id="1850348"/>
    <lineage>
        <taxon>Bacteria</taxon>
        <taxon>Pseudomonadati</taxon>
        <taxon>Rhodothermota</taxon>
        <taxon>Rhodothermia</taxon>
        <taxon>Rhodothermales</taxon>
        <taxon>Salisaetaceae</taxon>
        <taxon>Longibacter</taxon>
    </lineage>
</organism>
<keyword evidence="2" id="KW-1185">Reference proteome</keyword>
<evidence type="ECO:0000313" key="2">
    <source>
        <dbReference type="Proteomes" id="UP000220102"/>
    </source>
</evidence>
<gene>
    <name evidence="1" type="ORF">CRI94_15370</name>
</gene>
<sequence>MATIRESLQKAMHIDGAIGVALVNFESGVCLGTMGGGSLDMELAGAATTDVVRSKINLIDQLALDDQIEDILITLGNQYHLIHSFPRHESVFSYLILNREKATLPLARTHLRSIGRSLSLDES</sequence>
<proteinExistence type="predicted"/>
<name>A0A2A8CUR4_9BACT</name>
<dbReference type="RefSeq" id="WP_098078201.1">
    <property type="nucleotide sequence ID" value="NZ_PDEQ01000009.1"/>
</dbReference>
<evidence type="ECO:0000313" key="1">
    <source>
        <dbReference type="EMBL" id="PEN11496.1"/>
    </source>
</evidence>
<reference evidence="1 2" key="1">
    <citation type="submission" date="2017-10" db="EMBL/GenBank/DDBJ databases">
        <title>Draft genome of Longibacter Salinarum.</title>
        <authorList>
            <person name="Goh K.M."/>
            <person name="Shamsir M.S."/>
            <person name="Lim S.W."/>
        </authorList>
    </citation>
    <scope>NUCLEOTIDE SEQUENCE [LARGE SCALE GENOMIC DNA]</scope>
    <source>
        <strain evidence="1 2">KCTC 52045</strain>
    </source>
</reference>
<comment type="caution">
    <text evidence="1">The sequence shown here is derived from an EMBL/GenBank/DDBJ whole genome shotgun (WGS) entry which is preliminary data.</text>
</comment>
<evidence type="ECO:0008006" key="3">
    <source>
        <dbReference type="Google" id="ProtNLM"/>
    </source>
</evidence>